<keyword evidence="1" id="KW-0472">Membrane</keyword>
<dbReference type="Proteomes" id="UP000579647">
    <property type="component" value="Unassembled WGS sequence"/>
</dbReference>
<gene>
    <name evidence="2" type="ORF">HNR07_006411</name>
</gene>
<feature type="transmembrane region" description="Helical" evidence="1">
    <location>
        <begin position="24"/>
        <end position="45"/>
    </location>
</feature>
<accession>A0A840WGS9</accession>
<keyword evidence="3" id="KW-1185">Reference proteome</keyword>
<dbReference type="AlphaFoldDB" id="A0A840WGS9"/>
<name>A0A840WGS9_9ACTN</name>
<comment type="caution">
    <text evidence="2">The sequence shown here is derived from an EMBL/GenBank/DDBJ whole genome shotgun (WGS) entry which is preliminary data.</text>
</comment>
<dbReference type="EMBL" id="JACHDO010000001">
    <property type="protein sequence ID" value="MBB5495274.1"/>
    <property type="molecule type" value="Genomic_DNA"/>
</dbReference>
<keyword evidence="1" id="KW-0812">Transmembrane</keyword>
<protein>
    <submittedName>
        <fullName evidence="2">Heme exporter protein D</fullName>
    </submittedName>
</protein>
<keyword evidence="1" id="KW-1133">Transmembrane helix</keyword>
<reference evidence="2 3" key="1">
    <citation type="submission" date="2020-08" db="EMBL/GenBank/DDBJ databases">
        <title>Sequencing the genomes of 1000 actinobacteria strains.</title>
        <authorList>
            <person name="Klenk H.-P."/>
        </authorList>
    </citation>
    <scope>NUCLEOTIDE SEQUENCE [LARGE SCALE GENOMIC DNA]</scope>
    <source>
        <strain evidence="2 3">DSM 44598</strain>
    </source>
</reference>
<sequence length="125" mass="13295">MFSSSVLAVSGAHGFLLFHGLIDIWSAVQVTALVALCGLVVLLLIQVRRTAVQIRQLRRGLDRQAREVAEIAGENRAELFGRADALAEQLGTVAESVAELREQSRGRVSDAQVFGGASVPARAAS</sequence>
<evidence type="ECO:0000313" key="2">
    <source>
        <dbReference type="EMBL" id="MBB5495274.1"/>
    </source>
</evidence>
<evidence type="ECO:0000313" key="3">
    <source>
        <dbReference type="Proteomes" id="UP000579647"/>
    </source>
</evidence>
<organism evidence="2 3">
    <name type="scientific">Nocardiopsis metallicus</name>
    <dbReference type="NCBI Taxonomy" id="179819"/>
    <lineage>
        <taxon>Bacteria</taxon>
        <taxon>Bacillati</taxon>
        <taxon>Actinomycetota</taxon>
        <taxon>Actinomycetes</taxon>
        <taxon>Streptosporangiales</taxon>
        <taxon>Nocardiopsidaceae</taxon>
        <taxon>Nocardiopsis</taxon>
    </lineage>
</organism>
<evidence type="ECO:0000256" key="1">
    <source>
        <dbReference type="SAM" id="Phobius"/>
    </source>
</evidence>
<dbReference type="RefSeq" id="WP_184369853.1">
    <property type="nucleotide sequence ID" value="NZ_BAAAKM010000030.1"/>
</dbReference>
<proteinExistence type="predicted"/>